<dbReference type="InterPro" id="IPR029026">
    <property type="entry name" value="tRNA_m1G_MTases_N"/>
</dbReference>
<evidence type="ECO:0000256" key="2">
    <source>
        <dbReference type="ARBA" id="ARBA00022603"/>
    </source>
</evidence>
<feature type="binding site" evidence="7">
    <location>
        <position position="165"/>
    </location>
    <ligand>
        <name>S-adenosyl-L-methionine</name>
        <dbReference type="ChEBI" id="CHEBI:59789"/>
    </ligand>
</feature>
<keyword evidence="5 7" id="KW-0819">tRNA processing</keyword>
<evidence type="ECO:0000256" key="6">
    <source>
        <dbReference type="ARBA" id="ARBA00022884"/>
    </source>
</evidence>
<name>A0A1G6TAZ7_9BACT</name>
<dbReference type="Pfam" id="PF00588">
    <property type="entry name" value="SpoU_methylase"/>
    <property type="match status" value="1"/>
</dbReference>
<keyword evidence="10" id="KW-1185">Reference proteome</keyword>
<dbReference type="InterPro" id="IPR033671">
    <property type="entry name" value="TrmH"/>
</dbReference>
<comment type="caution">
    <text evidence="7">Lacks conserved residue(s) required for the propagation of feature annotation.</text>
</comment>
<keyword evidence="6 7" id="KW-0694">RNA-binding</keyword>
<dbReference type="OrthoDB" id="9794400at2"/>
<evidence type="ECO:0000256" key="5">
    <source>
        <dbReference type="ARBA" id="ARBA00022694"/>
    </source>
</evidence>
<dbReference type="PANTHER" id="PTHR43453:SF1">
    <property type="entry name" value="TRNA_RRNA METHYLTRANSFERASE SPOU TYPE DOMAIN-CONTAINING PROTEIN"/>
    <property type="match status" value="1"/>
</dbReference>
<evidence type="ECO:0000256" key="7">
    <source>
        <dbReference type="HAMAP-Rule" id="MF_02060"/>
    </source>
</evidence>
<dbReference type="GO" id="GO:0002938">
    <property type="term" value="P:tRNA guanine ribose methylation"/>
    <property type="evidence" value="ECO:0007669"/>
    <property type="project" value="UniProtKB-UniRule"/>
</dbReference>
<dbReference type="InterPro" id="IPR029028">
    <property type="entry name" value="Alpha/beta_knot_MTases"/>
</dbReference>
<dbReference type="Proteomes" id="UP000199452">
    <property type="component" value="Unassembled WGS sequence"/>
</dbReference>
<feature type="domain" description="tRNA/rRNA methyltransferase SpoU type" evidence="8">
    <location>
        <begin position="32"/>
        <end position="176"/>
    </location>
</feature>
<keyword evidence="4 7" id="KW-0949">S-adenosyl-L-methionine</keyword>
<keyword evidence="2 7" id="KW-0489">Methyltransferase</keyword>
<dbReference type="PANTHER" id="PTHR43453">
    <property type="entry name" value="RRNA METHYLASE-LIKE"/>
    <property type="match status" value="1"/>
</dbReference>
<comment type="function">
    <text evidence="7">Catalyzes the 2'-O methylation of guanosine at position 18 in tRNA.</text>
</comment>
<proteinExistence type="inferred from homology"/>
<dbReference type="STRING" id="1640674.SAMN05216323_11175"/>
<evidence type="ECO:0000256" key="1">
    <source>
        <dbReference type="ARBA" id="ARBA00022555"/>
    </source>
</evidence>
<accession>A0A1G6TAZ7</accession>
<dbReference type="InterPro" id="IPR001537">
    <property type="entry name" value="SpoU_MeTrfase"/>
</dbReference>
<feature type="binding site" evidence="7">
    <location>
        <position position="156"/>
    </location>
    <ligand>
        <name>S-adenosyl-L-methionine</name>
        <dbReference type="ChEBI" id="CHEBI:59789"/>
    </ligand>
</feature>
<dbReference type="RefSeq" id="WP_092440994.1">
    <property type="nucleotide sequence ID" value="NZ_FMYP01000117.1"/>
</dbReference>
<dbReference type="GO" id="GO:0141100">
    <property type="term" value="F:tRNA (guanine(18)-2'-O)-methyltransferase activity"/>
    <property type="evidence" value="ECO:0007669"/>
    <property type="project" value="UniProtKB-UniRule"/>
</dbReference>
<dbReference type="AlphaFoldDB" id="A0A1G6TAZ7"/>
<comment type="catalytic activity">
    <reaction evidence="7">
        <text>guanosine(18) in tRNA + S-adenosyl-L-methionine = 2'-O-methylguanosine(18) in tRNA + S-adenosyl-L-homocysteine + H(+)</text>
        <dbReference type="Rhea" id="RHEA:20077"/>
        <dbReference type="Rhea" id="RHEA-COMP:10190"/>
        <dbReference type="Rhea" id="RHEA-COMP:10192"/>
        <dbReference type="ChEBI" id="CHEBI:15378"/>
        <dbReference type="ChEBI" id="CHEBI:57856"/>
        <dbReference type="ChEBI" id="CHEBI:59789"/>
        <dbReference type="ChEBI" id="CHEBI:74269"/>
        <dbReference type="ChEBI" id="CHEBI:74445"/>
        <dbReference type="EC" id="2.1.1.34"/>
    </reaction>
</comment>
<dbReference type="EMBL" id="FMYP01000117">
    <property type="protein sequence ID" value="SDD26213.1"/>
    <property type="molecule type" value="Genomic_DNA"/>
</dbReference>
<reference evidence="9 10" key="1">
    <citation type="submission" date="2016-09" db="EMBL/GenBank/DDBJ databases">
        <authorList>
            <person name="Capua I."/>
            <person name="De Benedictis P."/>
            <person name="Joannis T."/>
            <person name="Lombin L.H."/>
            <person name="Cattoli G."/>
        </authorList>
    </citation>
    <scope>NUCLEOTIDE SEQUENCE [LARGE SCALE GENOMIC DNA]</scope>
    <source>
        <strain evidence="9 10">A7P-90m</strain>
    </source>
</reference>
<evidence type="ECO:0000256" key="4">
    <source>
        <dbReference type="ARBA" id="ARBA00022691"/>
    </source>
</evidence>
<evidence type="ECO:0000256" key="3">
    <source>
        <dbReference type="ARBA" id="ARBA00022679"/>
    </source>
</evidence>
<evidence type="ECO:0000313" key="10">
    <source>
        <dbReference type="Proteomes" id="UP000199452"/>
    </source>
</evidence>
<dbReference type="SUPFAM" id="SSF75217">
    <property type="entry name" value="alpha/beta knot"/>
    <property type="match status" value="1"/>
</dbReference>
<dbReference type="EC" id="2.1.1.34" evidence="7"/>
<evidence type="ECO:0000259" key="8">
    <source>
        <dbReference type="Pfam" id="PF00588"/>
    </source>
</evidence>
<comment type="similarity">
    <text evidence="7">Belongs to the class IV-like SAM-binding methyltransferase superfamily. RNA methyltransferase TrmH family.</text>
</comment>
<keyword evidence="1 7" id="KW-0820">tRNA-binding</keyword>
<keyword evidence="3 7" id="KW-0808">Transferase</keyword>
<protein>
    <recommendedName>
        <fullName evidence="7">tRNA (guanosine(18)-2'-O)-methyltransferase</fullName>
        <ecNumber evidence="7">2.1.1.34</ecNumber>
    </recommendedName>
    <alternativeName>
        <fullName evidence="7">tRNA [Gm18] methyltransferase</fullName>
    </alternativeName>
</protein>
<gene>
    <name evidence="7" type="primary">trmH</name>
    <name evidence="9" type="ORF">SAMN05216323_11175</name>
</gene>
<sequence length="228" mass="26153">MDDRLIEYLSQFLTDSRKEAIQSALSFRTRYLTVCLEDIYQSQNASAVLRSCDCFGIQDVHIVEREHRFTPNPMVAKGTYKWLDLHRYREEQGYTPGLIKSLRENGYRIVATTPHQSDVSLENFDLTKGKVALFMGTEHSGLSSDVLDNADEYLKIPIYGFAESLNISVAAAIIIHHLSLRLRNDSNIAWRLDEADKKAQHLKWIKACVKNSELLSSHFFKNLQLNSQ</sequence>
<dbReference type="Gene3D" id="3.40.1280.10">
    <property type="match status" value="1"/>
</dbReference>
<organism evidence="9 10">
    <name type="scientific">Williamwhitmania taraxaci</name>
    <dbReference type="NCBI Taxonomy" id="1640674"/>
    <lineage>
        <taxon>Bacteria</taxon>
        <taxon>Pseudomonadati</taxon>
        <taxon>Bacteroidota</taxon>
        <taxon>Bacteroidia</taxon>
        <taxon>Bacteroidales</taxon>
        <taxon>Williamwhitmaniaceae</taxon>
        <taxon>Williamwhitmania</taxon>
    </lineage>
</organism>
<dbReference type="HAMAP" id="MF_02060">
    <property type="entry name" value="tRNA_methyltr_TrmH"/>
    <property type="match status" value="1"/>
</dbReference>
<dbReference type="GO" id="GO:0000049">
    <property type="term" value="F:tRNA binding"/>
    <property type="evidence" value="ECO:0007669"/>
    <property type="project" value="UniProtKB-UniRule"/>
</dbReference>
<feature type="binding site" evidence="7">
    <location>
        <position position="112"/>
    </location>
    <ligand>
        <name>S-adenosyl-L-methionine</name>
        <dbReference type="ChEBI" id="CHEBI:59789"/>
    </ligand>
</feature>
<evidence type="ECO:0000313" key="9">
    <source>
        <dbReference type="EMBL" id="SDD26213.1"/>
    </source>
</evidence>
<dbReference type="CDD" id="cd18092">
    <property type="entry name" value="SpoU-like_TrmH"/>
    <property type="match status" value="1"/>
</dbReference>